<accession>A0A0C2D641</accession>
<protein>
    <submittedName>
        <fullName evidence="2">Uncharacterized protein</fullName>
    </submittedName>
</protein>
<gene>
    <name evidence="2" type="ORF">ANCDUO_04615</name>
</gene>
<dbReference type="Proteomes" id="UP000054047">
    <property type="component" value="Unassembled WGS sequence"/>
</dbReference>
<organism evidence="2 3">
    <name type="scientific">Ancylostoma duodenale</name>
    <dbReference type="NCBI Taxonomy" id="51022"/>
    <lineage>
        <taxon>Eukaryota</taxon>
        <taxon>Metazoa</taxon>
        <taxon>Ecdysozoa</taxon>
        <taxon>Nematoda</taxon>
        <taxon>Chromadorea</taxon>
        <taxon>Rhabditida</taxon>
        <taxon>Rhabditina</taxon>
        <taxon>Rhabditomorpha</taxon>
        <taxon>Strongyloidea</taxon>
        <taxon>Ancylostomatidae</taxon>
        <taxon>Ancylostomatinae</taxon>
        <taxon>Ancylostoma</taxon>
    </lineage>
</organism>
<keyword evidence="1" id="KW-0472">Membrane</keyword>
<keyword evidence="1" id="KW-0812">Transmembrane</keyword>
<name>A0A0C2D641_9BILA</name>
<reference evidence="2 3" key="1">
    <citation type="submission" date="2013-12" db="EMBL/GenBank/DDBJ databases">
        <title>Draft genome of the parsitic nematode Ancylostoma duodenale.</title>
        <authorList>
            <person name="Mitreva M."/>
        </authorList>
    </citation>
    <scope>NUCLEOTIDE SEQUENCE [LARGE SCALE GENOMIC DNA]</scope>
    <source>
        <strain evidence="2 3">Zhejiang</strain>
    </source>
</reference>
<evidence type="ECO:0000256" key="1">
    <source>
        <dbReference type="SAM" id="Phobius"/>
    </source>
</evidence>
<keyword evidence="1" id="KW-1133">Transmembrane helix</keyword>
<evidence type="ECO:0000313" key="2">
    <source>
        <dbReference type="EMBL" id="KIH65063.1"/>
    </source>
</evidence>
<evidence type="ECO:0000313" key="3">
    <source>
        <dbReference type="Proteomes" id="UP000054047"/>
    </source>
</evidence>
<keyword evidence="3" id="KW-1185">Reference proteome</keyword>
<sequence>MRILIPSVTVHAVLTMIGLISLLAFAIVYRRALPCFFNERPIPPSEDRLIPDHTVIVSRPSKQMERDSDTHFDMLQEMWKK</sequence>
<feature type="transmembrane region" description="Helical" evidence="1">
    <location>
        <begin position="12"/>
        <end position="29"/>
    </location>
</feature>
<proteinExistence type="predicted"/>
<dbReference type="AlphaFoldDB" id="A0A0C2D641"/>
<dbReference type="EMBL" id="KN727728">
    <property type="protein sequence ID" value="KIH65063.1"/>
    <property type="molecule type" value="Genomic_DNA"/>
</dbReference>